<reference evidence="2" key="1">
    <citation type="submission" date="2016-03" db="EMBL/GenBank/DDBJ databases">
        <title>Mechanisms controlling the formation of the plant cell surface in tip-growing cells are functionally conserved among land plants.</title>
        <authorList>
            <person name="Honkanen S."/>
            <person name="Jones V.A."/>
            <person name="Morieri G."/>
            <person name="Champion C."/>
            <person name="Hetherington A.J."/>
            <person name="Kelly S."/>
            <person name="Saint-Marcoux D."/>
            <person name="Proust H."/>
            <person name="Prescott H."/>
            <person name="Dolan L."/>
        </authorList>
    </citation>
    <scope>NUCLEOTIDE SEQUENCE [LARGE SCALE GENOMIC DNA]</scope>
    <source>
        <tissue evidence="2">Whole gametophyte</tissue>
    </source>
</reference>
<feature type="region of interest" description="Disordered" evidence="1">
    <location>
        <begin position="1"/>
        <end position="28"/>
    </location>
</feature>
<proteinExistence type="predicted"/>
<evidence type="ECO:0000313" key="3">
    <source>
        <dbReference type="Proteomes" id="UP000077202"/>
    </source>
</evidence>
<organism evidence="2 3">
    <name type="scientific">Marchantia polymorpha subsp. ruderalis</name>
    <dbReference type="NCBI Taxonomy" id="1480154"/>
    <lineage>
        <taxon>Eukaryota</taxon>
        <taxon>Viridiplantae</taxon>
        <taxon>Streptophyta</taxon>
        <taxon>Embryophyta</taxon>
        <taxon>Marchantiophyta</taxon>
        <taxon>Marchantiopsida</taxon>
        <taxon>Marchantiidae</taxon>
        <taxon>Marchantiales</taxon>
        <taxon>Marchantiaceae</taxon>
        <taxon>Marchantia</taxon>
    </lineage>
</organism>
<dbReference type="Proteomes" id="UP000077202">
    <property type="component" value="Unassembled WGS sequence"/>
</dbReference>
<name>A0A176VUS5_MARPO</name>
<dbReference type="EMBL" id="LVLJ01002571">
    <property type="protein sequence ID" value="OAE24554.1"/>
    <property type="molecule type" value="Genomic_DNA"/>
</dbReference>
<gene>
    <name evidence="2" type="ORF">AXG93_2415s1330</name>
</gene>
<comment type="caution">
    <text evidence="2">The sequence shown here is derived from an EMBL/GenBank/DDBJ whole genome shotgun (WGS) entry which is preliminary data.</text>
</comment>
<feature type="compositionally biased region" description="Polar residues" evidence="1">
    <location>
        <begin position="122"/>
        <end position="131"/>
    </location>
</feature>
<accession>A0A176VUS5</accession>
<evidence type="ECO:0000256" key="1">
    <source>
        <dbReference type="SAM" id="MobiDB-lite"/>
    </source>
</evidence>
<evidence type="ECO:0000313" key="2">
    <source>
        <dbReference type="EMBL" id="OAE24554.1"/>
    </source>
</evidence>
<feature type="region of interest" description="Disordered" evidence="1">
    <location>
        <begin position="110"/>
        <end position="132"/>
    </location>
</feature>
<sequence length="167" mass="18250">MCDGAGRDGTGRDGQQVCGAQGSRERTDITGNHEIRDHHQPRGVARGVWGAVGGRRESTLAERAERERDVEVCLSVWDCLCLAVLSPPFPTLEPLTLTITLESVVLDSVGSENPSRDGRTLSADSRNSSGKRQVVMKQKQQKQQLQQLLLVLLLYGVRGNALSMTRV</sequence>
<protein>
    <submittedName>
        <fullName evidence="2">Uncharacterized protein</fullName>
    </submittedName>
</protein>
<dbReference type="AlphaFoldDB" id="A0A176VUS5"/>
<feature type="compositionally biased region" description="Basic and acidic residues" evidence="1">
    <location>
        <begin position="1"/>
        <end position="11"/>
    </location>
</feature>
<keyword evidence="3" id="KW-1185">Reference proteome</keyword>